<comment type="caution">
    <text evidence="2">The sequence shown here is derived from an EMBL/GenBank/DDBJ whole genome shotgun (WGS) entry which is preliminary data.</text>
</comment>
<dbReference type="AlphaFoldDB" id="A0A5J4WP98"/>
<feature type="compositionally biased region" description="Low complexity" evidence="1">
    <location>
        <begin position="81"/>
        <end position="95"/>
    </location>
</feature>
<dbReference type="EMBL" id="SNRW01001432">
    <property type="protein sequence ID" value="KAA6396416.1"/>
    <property type="molecule type" value="Genomic_DNA"/>
</dbReference>
<sequence length="158" mass="18485">MPLPEFWLTNAVPDLTNLVPSYPITEPVLTNGEPTVNTNMRTSTIKQLNHKRVTKFKLNKSIDGSGCSMNNREIKTEYNVSQKQRNQQQRQSQRSISPTHKRADESEDDEFLDEIIPEQQCHIYHHTKLTQKQHKEHGKTEDMIQQEIQCDQIQELEM</sequence>
<gene>
    <name evidence="2" type="ORF">EZS28_008055</name>
</gene>
<accession>A0A5J4WP98</accession>
<name>A0A5J4WP98_9EUKA</name>
<evidence type="ECO:0000256" key="1">
    <source>
        <dbReference type="SAM" id="MobiDB-lite"/>
    </source>
</evidence>
<dbReference type="Proteomes" id="UP000324800">
    <property type="component" value="Unassembled WGS sequence"/>
</dbReference>
<evidence type="ECO:0000313" key="3">
    <source>
        <dbReference type="Proteomes" id="UP000324800"/>
    </source>
</evidence>
<reference evidence="2 3" key="1">
    <citation type="submission" date="2019-03" db="EMBL/GenBank/DDBJ databases">
        <title>Single cell metagenomics reveals metabolic interactions within the superorganism composed of flagellate Streblomastix strix and complex community of Bacteroidetes bacteria on its surface.</title>
        <authorList>
            <person name="Treitli S.C."/>
            <person name="Kolisko M."/>
            <person name="Husnik F."/>
            <person name="Keeling P."/>
            <person name="Hampl V."/>
        </authorList>
    </citation>
    <scope>NUCLEOTIDE SEQUENCE [LARGE SCALE GENOMIC DNA]</scope>
    <source>
        <strain evidence="2">ST1C</strain>
    </source>
</reference>
<organism evidence="2 3">
    <name type="scientific">Streblomastix strix</name>
    <dbReference type="NCBI Taxonomy" id="222440"/>
    <lineage>
        <taxon>Eukaryota</taxon>
        <taxon>Metamonada</taxon>
        <taxon>Preaxostyla</taxon>
        <taxon>Oxymonadida</taxon>
        <taxon>Streblomastigidae</taxon>
        <taxon>Streblomastix</taxon>
    </lineage>
</organism>
<evidence type="ECO:0000313" key="2">
    <source>
        <dbReference type="EMBL" id="KAA6396416.1"/>
    </source>
</evidence>
<proteinExistence type="predicted"/>
<feature type="non-terminal residue" evidence="2">
    <location>
        <position position="158"/>
    </location>
</feature>
<protein>
    <submittedName>
        <fullName evidence="2">Uncharacterized protein</fullName>
    </submittedName>
</protein>
<feature type="region of interest" description="Disordered" evidence="1">
    <location>
        <begin position="79"/>
        <end position="109"/>
    </location>
</feature>